<keyword evidence="4" id="KW-1185">Reference proteome</keyword>
<dbReference type="EMBL" id="FQUS01000006">
    <property type="protein sequence ID" value="SHF18248.1"/>
    <property type="molecule type" value="Genomic_DNA"/>
</dbReference>
<accession>A0A1M4ZJU2</accession>
<feature type="signal peptide" evidence="2">
    <location>
        <begin position="1"/>
        <end position="28"/>
    </location>
</feature>
<name>A0A1M4ZJU2_9BACT</name>
<evidence type="ECO:0000256" key="1">
    <source>
        <dbReference type="SAM" id="Phobius"/>
    </source>
</evidence>
<keyword evidence="1" id="KW-0472">Membrane</keyword>
<gene>
    <name evidence="3" type="ORF">SAMN05443144_10652</name>
</gene>
<proteinExistence type="predicted"/>
<feature type="transmembrane region" description="Helical" evidence="1">
    <location>
        <begin position="120"/>
        <end position="141"/>
    </location>
</feature>
<protein>
    <submittedName>
        <fullName evidence="3">Uncharacterized protein</fullName>
    </submittedName>
</protein>
<organism evidence="3 4">
    <name type="scientific">Fodinibius roseus</name>
    <dbReference type="NCBI Taxonomy" id="1194090"/>
    <lineage>
        <taxon>Bacteria</taxon>
        <taxon>Pseudomonadati</taxon>
        <taxon>Balneolota</taxon>
        <taxon>Balneolia</taxon>
        <taxon>Balneolales</taxon>
        <taxon>Balneolaceae</taxon>
        <taxon>Fodinibius</taxon>
    </lineage>
</organism>
<evidence type="ECO:0000313" key="3">
    <source>
        <dbReference type="EMBL" id="SHF18248.1"/>
    </source>
</evidence>
<keyword evidence="1" id="KW-0812">Transmembrane</keyword>
<dbReference type="RefSeq" id="WP_073061372.1">
    <property type="nucleotide sequence ID" value="NZ_FQUS01000006.1"/>
</dbReference>
<dbReference type="Proteomes" id="UP000184041">
    <property type="component" value="Unassembled WGS sequence"/>
</dbReference>
<sequence>MIMKCAASIVLKSAMLICLLSISLTTPAQVPDSSADSTTQQQDKTVEQILREMEQERQAAPGPSFPDSIISPPTPAQQKLFDDSTMAVYQDAMYAYYEYRVSGFEHRKEVFAWQLFSSKLIFWSVLLLVLSGISFSGIQFYKSIRNQQADGETATEDSVTEFEASARGIKVTSPVLGVIILVISLAFFYLYLVYVHPIREIF</sequence>
<evidence type="ECO:0000313" key="4">
    <source>
        <dbReference type="Proteomes" id="UP000184041"/>
    </source>
</evidence>
<reference evidence="3 4" key="1">
    <citation type="submission" date="2016-11" db="EMBL/GenBank/DDBJ databases">
        <authorList>
            <person name="Jaros S."/>
            <person name="Januszkiewicz K."/>
            <person name="Wedrychowicz H."/>
        </authorList>
    </citation>
    <scope>NUCLEOTIDE SEQUENCE [LARGE SCALE GENOMIC DNA]</scope>
    <source>
        <strain evidence="3 4">DSM 21986</strain>
    </source>
</reference>
<feature type="chain" id="PRO_5013268344" evidence="2">
    <location>
        <begin position="29"/>
        <end position="202"/>
    </location>
</feature>
<dbReference type="AlphaFoldDB" id="A0A1M4ZJU2"/>
<feature type="transmembrane region" description="Helical" evidence="1">
    <location>
        <begin position="175"/>
        <end position="194"/>
    </location>
</feature>
<keyword evidence="1" id="KW-1133">Transmembrane helix</keyword>
<keyword evidence="2" id="KW-0732">Signal</keyword>
<evidence type="ECO:0000256" key="2">
    <source>
        <dbReference type="SAM" id="SignalP"/>
    </source>
</evidence>